<accession>A0A378JR19</accession>
<dbReference type="Proteomes" id="UP000254794">
    <property type="component" value="Unassembled WGS sequence"/>
</dbReference>
<gene>
    <name evidence="1" type="ORF">NCTC13316_02453</name>
</gene>
<dbReference type="RefSeq" id="WP_115331905.1">
    <property type="nucleotide sequence ID" value="NZ_CAAAHP010000005.1"/>
</dbReference>
<dbReference type="AlphaFoldDB" id="A0A378JR19"/>
<reference evidence="1 2" key="1">
    <citation type="submission" date="2018-06" db="EMBL/GenBank/DDBJ databases">
        <authorList>
            <consortium name="Pathogen Informatics"/>
            <person name="Doyle S."/>
        </authorList>
    </citation>
    <scope>NUCLEOTIDE SEQUENCE [LARGE SCALE GENOMIC DNA]</scope>
    <source>
        <strain evidence="1 2">NCTC13316</strain>
    </source>
</reference>
<evidence type="ECO:0000313" key="1">
    <source>
        <dbReference type="EMBL" id="STX52340.1"/>
    </source>
</evidence>
<name>A0A378JR19_9GAMM</name>
<proteinExistence type="predicted"/>
<keyword evidence="2" id="KW-1185">Reference proteome</keyword>
<organism evidence="1 2">
    <name type="scientific">Legionella busanensis</name>
    <dbReference type="NCBI Taxonomy" id="190655"/>
    <lineage>
        <taxon>Bacteria</taxon>
        <taxon>Pseudomonadati</taxon>
        <taxon>Pseudomonadota</taxon>
        <taxon>Gammaproteobacteria</taxon>
        <taxon>Legionellales</taxon>
        <taxon>Legionellaceae</taxon>
        <taxon>Legionella</taxon>
    </lineage>
</organism>
<dbReference type="EMBL" id="UGOD01000001">
    <property type="protein sequence ID" value="STX52340.1"/>
    <property type="molecule type" value="Genomic_DNA"/>
</dbReference>
<protein>
    <submittedName>
        <fullName evidence="1">Uncharacterized protein</fullName>
    </submittedName>
</protein>
<sequence length="363" mass="40355">MDKTNQKQTRQANTIDVFQDTISKAFNPNFIPSKSKIDTSAQLFQHDSKQATKHIAEFMNYLQQNGQGNLVQDNRVKDLSLRTPPKSSKSDIIITDPDVAQAYRKFLSPPALQIIPVTSQQAMEHLREFSKFLQQNGQQHLLQGGIIKGVSLETLSGGSQAQIKVTDPEVAKAYTLFANTVKTQVIHIEDKKAIAHLRDFAVYLKQTGQVQFIDSVSGKIKDVLLKIPPGSTQTQIMFQDPAVFQAYQTYANSKQSLVLKINAKEAVAHLKDFATYLQQYGQGNLISSATGKIQGISLTTPKGSTQAEITFENPGIAQAYTNFVQVLQQKIMDANKLMKTNLQGIVESEQKELNAGEFTYPKF</sequence>
<evidence type="ECO:0000313" key="2">
    <source>
        <dbReference type="Proteomes" id="UP000254794"/>
    </source>
</evidence>